<dbReference type="EMBL" id="VJMH01004615">
    <property type="protein sequence ID" value="KAF0702486.1"/>
    <property type="molecule type" value="Genomic_DNA"/>
</dbReference>
<dbReference type="EMBL" id="CAADRA010004634">
    <property type="protein sequence ID" value="VFT84683.1"/>
    <property type="molecule type" value="Genomic_DNA"/>
</dbReference>
<dbReference type="GO" id="GO:0004674">
    <property type="term" value="F:protein serine/threonine kinase activity"/>
    <property type="evidence" value="ECO:0007669"/>
    <property type="project" value="TreeGrafter"/>
</dbReference>
<dbReference type="Proteomes" id="UP000332933">
    <property type="component" value="Unassembled WGS sequence"/>
</dbReference>
<keyword evidence="5" id="KW-1185">Reference proteome</keyword>
<dbReference type="PROSITE" id="PS50011">
    <property type="entry name" value="PROTEIN_KINASE_DOM"/>
    <property type="match status" value="1"/>
</dbReference>
<dbReference type="InterPro" id="IPR000719">
    <property type="entry name" value="Prot_kinase_dom"/>
</dbReference>
<feature type="region of interest" description="Disordered" evidence="1">
    <location>
        <begin position="1"/>
        <end position="48"/>
    </location>
</feature>
<name>A0A485KIS7_9STRA</name>
<dbReference type="InterPro" id="IPR001245">
    <property type="entry name" value="Ser-Thr/Tyr_kinase_cat_dom"/>
</dbReference>
<dbReference type="Gene3D" id="1.10.510.10">
    <property type="entry name" value="Transferase(Phosphotransferase) domain 1"/>
    <property type="match status" value="1"/>
</dbReference>
<dbReference type="InterPro" id="IPR051681">
    <property type="entry name" value="Ser/Thr_Kinases-Pseudokinases"/>
</dbReference>
<accession>A0A485KIS7</accession>
<dbReference type="SUPFAM" id="SSF56112">
    <property type="entry name" value="Protein kinase-like (PK-like)"/>
    <property type="match status" value="1"/>
</dbReference>
<dbReference type="AlphaFoldDB" id="A0A485KIS7"/>
<dbReference type="OrthoDB" id="89714at2759"/>
<feature type="domain" description="Protein kinase" evidence="2">
    <location>
        <begin position="83"/>
        <end position="343"/>
    </location>
</feature>
<dbReference type="Pfam" id="PF07714">
    <property type="entry name" value="PK_Tyr_Ser-Thr"/>
    <property type="match status" value="1"/>
</dbReference>
<dbReference type="InterPro" id="IPR011009">
    <property type="entry name" value="Kinase-like_dom_sf"/>
</dbReference>
<sequence length="349" mass="39588">MGNKESKQLRAKGGPVRGLYGTREKTAGTQPSVPSNGRGRPYAPNRDVCSTRRADPIIHDVNWSEYAELDRYKNEYWLDPSDIVHSRTIPSNFFQSELGHYLGQPLYIKSVNLASKDLAWQKTTLVHEVHTLARVNHPNLVQFIGFCISEKHGLCCFSEYMEGRTLRHLLNSKRQSPSWPKEKIQIAMDIAAAIVYLHSLHPCIIFRNIKAAKVLLTSRQKAKLSVTGRDRSFEDTMPSERTIEWSAPELLLDGATCDERVDVYSFGVLLTELDTRELPFATEIASMLRSQITHLIVLGKLRPALSDTCPPCIKQIVDQCLQQDPLMRPSSQRVLHMLREARLELLESA</sequence>
<dbReference type="PANTHER" id="PTHR44329">
    <property type="entry name" value="SERINE/THREONINE-PROTEIN KINASE TNNI3K-RELATED"/>
    <property type="match status" value="1"/>
</dbReference>
<gene>
    <name evidence="4" type="primary">Aste57867_7784</name>
    <name evidence="3" type="ORF">As57867_007754</name>
    <name evidence="4" type="ORF">ASTE57867_7784</name>
</gene>
<evidence type="ECO:0000256" key="1">
    <source>
        <dbReference type="SAM" id="MobiDB-lite"/>
    </source>
</evidence>
<organism evidence="4 5">
    <name type="scientific">Aphanomyces stellatus</name>
    <dbReference type="NCBI Taxonomy" id="120398"/>
    <lineage>
        <taxon>Eukaryota</taxon>
        <taxon>Sar</taxon>
        <taxon>Stramenopiles</taxon>
        <taxon>Oomycota</taxon>
        <taxon>Saprolegniomycetes</taxon>
        <taxon>Saprolegniales</taxon>
        <taxon>Verrucalvaceae</taxon>
        <taxon>Aphanomyces</taxon>
    </lineage>
</organism>
<dbReference type="PANTHER" id="PTHR44329:SF214">
    <property type="entry name" value="PROTEIN KINASE DOMAIN-CONTAINING PROTEIN"/>
    <property type="match status" value="1"/>
</dbReference>
<evidence type="ECO:0000313" key="4">
    <source>
        <dbReference type="EMBL" id="VFT84683.1"/>
    </source>
</evidence>
<protein>
    <submittedName>
        <fullName evidence="4">Aste57867_7784 protein</fullName>
    </submittedName>
</protein>
<dbReference type="GO" id="GO:0005524">
    <property type="term" value="F:ATP binding"/>
    <property type="evidence" value="ECO:0007669"/>
    <property type="project" value="InterPro"/>
</dbReference>
<proteinExistence type="predicted"/>
<reference evidence="4 5" key="1">
    <citation type="submission" date="2019-03" db="EMBL/GenBank/DDBJ databases">
        <authorList>
            <person name="Gaulin E."/>
            <person name="Dumas B."/>
        </authorList>
    </citation>
    <scope>NUCLEOTIDE SEQUENCE [LARGE SCALE GENOMIC DNA]</scope>
    <source>
        <strain evidence="4">CBS 568.67</strain>
    </source>
</reference>
<evidence type="ECO:0000313" key="5">
    <source>
        <dbReference type="Proteomes" id="UP000332933"/>
    </source>
</evidence>
<reference evidence="3" key="2">
    <citation type="submission" date="2019-06" db="EMBL/GenBank/DDBJ databases">
        <title>Genomics analysis of Aphanomyces spp. identifies a new class of oomycete effector associated with host adaptation.</title>
        <authorList>
            <person name="Gaulin E."/>
        </authorList>
    </citation>
    <scope>NUCLEOTIDE SEQUENCE</scope>
    <source>
        <strain evidence="3">CBS 578.67</strain>
    </source>
</reference>
<evidence type="ECO:0000313" key="3">
    <source>
        <dbReference type="EMBL" id="KAF0702486.1"/>
    </source>
</evidence>
<evidence type="ECO:0000259" key="2">
    <source>
        <dbReference type="PROSITE" id="PS50011"/>
    </source>
</evidence>